<comment type="caution">
    <text evidence="1">The sequence shown here is derived from an EMBL/GenBank/DDBJ whole genome shotgun (WGS) entry which is preliminary data.</text>
</comment>
<name>A0ACB7Z0S4_9ERIC</name>
<protein>
    <submittedName>
        <fullName evidence="1">Uncharacterized protein</fullName>
    </submittedName>
</protein>
<gene>
    <name evidence="1" type="ORF">Vadar_000414</name>
</gene>
<proteinExistence type="predicted"/>
<evidence type="ECO:0000313" key="1">
    <source>
        <dbReference type="EMBL" id="KAH7859385.1"/>
    </source>
</evidence>
<evidence type="ECO:0000313" key="2">
    <source>
        <dbReference type="Proteomes" id="UP000828048"/>
    </source>
</evidence>
<sequence>MHQLTMFFILTRLPPHAAPSLTFMPIITPKSYAIGLLILWSSIWILKRRQDISNDVYLASFLASWLSDFVLPRSSNSNEVRLSTFEVASKMARGSIFSLAVPVFAYLYQCFNKVAVSSHPEKAVCSLVDSFLFCHPYFFFGFEKKQPSPQSEAPKKKIKKPIILDNPYSLPRQSTLPTLPLRCSSSKSLKSSSVMSLATRPCPDTTIWSSPRRYPQQYLLNILKTRCHHFCGRLIRFKFEDPSAVPSPLEMTFPESFNHPTEGLSYLMPFKTYIDSLFEGEDSIFEGKDAQAVIDKFENGRELLVLGQVKAKSIGTPSHSMSSEYSASVSNYPQEESKNDVIEVEDEDDDLYDYTPLSNCSPKSQSSSHSIMSTTLSGSPKPDSIIFVCSFLFLAINIFCHVLFSFLIFRIASFKVCHISFCHGYFKDHVSSTNLRQAASSNLPPSSAPQVQSPREVSFDDLVDPTELEELIARIEKPPAQSNHISSSEVASHIQRGLLLSLNPLYEKVKTLVKCLALWAKVADTSSGDVSLRELEAQYEEKQAKFEEMTNSYIKMVSSVSKLTKRVSSLEEEITRTKEQLKKLESELSSCKAKQSSSQNDLVKCSESVSNFEKDLQAAIDAVEQRKKKSAHYDAVKEALDATRASLMN</sequence>
<keyword evidence="2" id="KW-1185">Reference proteome</keyword>
<dbReference type="Proteomes" id="UP000828048">
    <property type="component" value="Chromosome 4"/>
</dbReference>
<reference evidence="1 2" key="1">
    <citation type="journal article" date="2021" name="Hortic Res">
        <title>High-quality reference genome and annotation aids understanding of berry development for evergreen blueberry (Vaccinium darrowii).</title>
        <authorList>
            <person name="Yu J."/>
            <person name="Hulse-Kemp A.M."/>
            <person name="Babiker E."/>
            <person name="Staton M."/>
        </authorList>
    </citation>
    <scope>NUCLEOTIDE SEQUENCE [LARGE SCALE GENOMIC DNA]</scope>
    <source>
        <strain evidence="2">cv. NJ 8807/NJ 8810</strain>
        <tissue evidence="1">Young leaf</tissue>
    </source>
</reference>
<organism evidence="1 2">
    <name type="scientific">Vaccinium darrowii</name>
    <dbReference type="NCBI Taxonomy" id="229202"/>
    <lineage>
        <taxon>Eukaryota</taxon>
        <taxon>Viridiplantae</taxon>
        <taxon>Streptophyta</taxon>
        <taxon>Embryophyta</taxon>
        <taxon>Tracheophyta</taxon>
        <taxon>Spermatophyta</taxon>
        <taxon>Magnoliopsida</taxon>
        <taxon>eudicotyledons</taxon>
        <taxon>Gunneridae</taxon>
        <taxon>Pentapetalae</taxon>
        <taxon>asterids</taxon>
        <taxon>Ericales</taxon>
        <taxon>Ericaceae</taxon>
        <taxon>Vaccinioideae</taxon>
        <taxon>Vaccinieae</taxon>
        <taxon>Vaccinium</taxon>
    </lineage>
</organism>
<dbReference type="EMBL" id="CM037154">
    <property type="protein sequence ID" value="KAH7859385.1"/>
    <property type="molecule type" value="Genomic_DNA"/>
</dbReference>
<accession>A0ACB7Z0S4</accession>